<evidence type="ECO:0000256" key="3">
    <source>
        <dbReference type="ARBA" id="ARBA00023157"/>
    </source>
</evidence>
<keyword evidence="3" id="KW-1015">Disulfide bond</keyword>
<dbReference type="PANTHER" id="PTHR46690">
    <property type="entry name" value="CYTOCHROME C OXIDASE ASSEMBLY FACTOR 6 HOMOLOG"/>
    <property type="match status" value="1"/>
</dbReference>
<keyword evidence="5" id="KW-1185">Reference proteome</keyword>
<reference evidence="4 5" key="1">
    <citation type="submission" date="2024-03" db="EMBL/GenBank/DDBJ databases">
        <title>The Acrasis kona genome and developmental transcriptomes reveal deep origins of eukaryotic multicellular pathways.</title>
        <authorList>
            <person name="Sheikh S."/>
            <person name="Fu C.-J."/>
            <person name="Brown M.W."/>
            <person name="Baldauf S.L."/>
        </authorList>
    </citation>
    <scope>NUCLEOTIDE SEQUENCE [LARGE SCALE GENOMIC DNA]</scope>
    <source>
        <strain evidence="4 5">ATCC MYA-3509</strain>
    </source>
</reference>
<dbReference type="InterPro" id="IPR042289">
    <property type="entry name" value="COA6"/>
</dbReference>
<evidence type="ECO:0000313" key="5">
    <source>
        <dbReference type="Proteomes" id="UP001431209"/>
    </source>
</evidence>
<keyword evidence="2" id="KW-0496">Mitochondrion</keyword>
<evidence type="ECO:0008006" key="6">
    <source>
        <dbReference type="Google" id="ProtNLM"/>
    </source>
</evidence>
<protein>
    <recommendedName>
        <fullName evidence="6">Cytochrome c oxidase assembly factor 6</fullName>
    </recommendedName>
</protein>
<dbReference type="AlphaFoldDB" id="A0AAW2YWH3"/>
<evidence type="ECO:0000256" key="2">
    <source>
        <dbReference type="ARBA" id="ARBA00023128"/>
    </source>
</evidence>
<dbReference type="PANTHER" id="PTHR46690:SF1">
    <property type="entry name" value="CYTOCHROME C OXIDASE ASSEMBLY FACTOR 6 HOMOLOG"/>
    <property type="match status" value="1"/>
</dbReference>
<proteinExistence type="predicted"/>
<dbReference type="SUPFAM" id="SSF47694">
    <property type="entry name" value="Cytochrome c oxidase subunit h"/>
    <property type="match status" value="1"/>
</dbReference>
<dbReference type="InterPro" id="IPR036549">
    <property type="entry name" value="CX6/COA6-like_sf"/>
</dbReference>
<dbReference type="InterPro" id="IPR048280">
    <property type="entry name" value="COX6B-like"/>
</dbReference>
<dbReference type="Gene3D" id="1.10.10.140">
    <property type="entry name" value="Cytochrome c oxidase, subunit VIb"/>
    <property type="match status" value="1"/>
</dbReference>
<dbReference type="GO" id="GO:0008535">
    <property type="term" value="P:respiratory chain complex IV assembly"/>
    <property type="evidence" value="ECO:0007669"/>
    <property type="project" value="InterPro"/>
</dbReference>
<dbReference type="Proteomes" id="UP001431209">
    <property type="component" value="Unassembled WGS sequence"/>
</dbReference>
<evidence type="ECO:0000313" key="4">
    <source>
        <dbReference type="EMBL" id="KAL0481131.1"/>
    </source>
</evidence>
<comment type="subcellular location">
    <subcellularLocation>
        <location evidence="1">Mitochondrion</location>
    </subcellularLocation>
</comment>
<dbReference type="Pfam" id="PF02297">
    <property type="entry name" value="COX6B"/>
    <property type="match status" value="1"/>
</dbReference>
<dbReference type="GO" id="GO:0005739">
    <property type="term" value="C:mitochondrion"/>
    <property type="evidence" value="ECO:0007669"/>
    <property type="project" value="UniProtKB-SubCell"/>
</dbReference>
<evidence type="ECO:0000256" key="1">
    <source>
        <dbReference type="ARBA" id="ARBA00004173"/>
    </source>
</evidence>
<dbReference type="GO" id="GO:0042775">
    <property type="term" value="P:mitochondrial ATP synthesis coupled electron transport"/>
    <property type="evidence" value="ECO:0007669"/>
    <property type="project" value="TreeGrafter"/>
</dbReference>
<gene>
    <name evidence="4" type="ORF">AKO1_011199</name>
</gene>
<comment type="caution">
    <text evidence="4">The sequence shown here is derived from an EMBL/GenBank/DDBJ whole genome shotgun (WGS) entry which is preliminary data.</text>
</comment>
<name>A0AAW2YWH3_9EUKA</name>
<sequence>MNNSQRKLCWKLRDLLYKCQEKNDEDNSKCTQELEELYKSCPISWVKRYENRREFLLKRGKETRFIPEEEEKE</sequence>
<organism evidence="4 5">
    <name type="scientific">Acrasis kona</name>
    <dbReference type="NCBI Taxonomy" id="1008807"/>
    <lineage>
        <taxon>Eukaryota</taxon>
        <taxon>Discoba</taxon>
        <taxon>Heterolobosea</taxon>
        <taxon>Tetramitia</taxon>
        <taxon>Eutetramitia</taxon>
        <taxon>Acrasidae</taxon>
        <taxon>Acrasis</taxon>
    </lineage>
</organism>
<dbReference type="PROSITE" id="PS51808">
    <property type="entry name" value="CHCH"/>
    <property type="match status" value="1"/>
</dbReference>
<accession>A0AAW2YWH3</accession>
<dbReference type="EMBL" id="JAOPGA020000733">
    <property type="protein sequence ID" value="KAL0481131.1"/>
    <property type="molecule type" value="Genomic_DNA"/>
</dbReference>